<dbReference type="AlphaFoldDB" id="A0ABD3CCA3"/>
<proteinExistence type="inferred from homology"/>
<evidence type="ECO:0000256" key="1">
    <source>
        <dbReference type="ARBA" id="ARBA00008690"/>
    </source>
</evidence>
<gene>
    <name evidence="4" type="ORF">CASFOL_029177</name>
</gene>
<accession>A0ABD3CCA3</accession>
<sequence>MPVKNQIPTSPAMKQGIVTILGSDCERNYKSSAAASIRRTLSADMSSKKWLQQNGFFGPLKNIASSGDRDDVWASIQANKEKTVSWDSMLSQKRTESCSSPPPPPYIHPLVKRSASGLSDKSLEICTENLGSETGSDCFSSTICSTKCPNEGDKEIKIEGVINKPYSDLRAVKYKSSPARPLPPPLSSIASGGHMQSRRENGRLILEAVSISPKNCFHAHRGEGRLVLTLVHSGKTVPESEKVEVFASMEDVPVDDGGGDGGYEEEFVVGKNLSLPSGLLRVHKSGLPMKKTVTVGNMNATWPNKVEGEVIPVVLQSLPPPPMLRMIPAAASFNAYDYFWRDKITTDDSINPMINVSEAVKNKNTNNNDSNNNKPYEHQNLAIMKGNKGERFIPYSRVCKEPRRSLLFWDSYCIATS</sequence>
<dbReference type="PANTHER" id="PTHR33155:SF3">
    <property type="entry name" value="PROTEIN FAF-LIKE, CHLOROPLASTIC"/>
    <property type="match status" value="1"/>
</dbReference>
<comment type="similarity">
    <text evidence="1">Belongs to the fantastic four family.</text>
</comment>
<dbReference type="InterPro" id="IPR046431">
    <property type="entry name" value="FAF_dom"/>
</dbReference>
<name>A0ABD3CCA3_9LAMI</name>
<evidence type="ECO:0000259" key="3">
    <source>
        <dbReference type="Pfam" id="PF11250"/>
    </source>
</evidence>
<dbReference type="EMBL" id="JAVIJP010000040">
    <property type="protein sequence ID" value="KAL3626964.1"/>
    <property type="molecule type" value="Genomic_DNA"/>
</dbReference>
<dbReference type="PANTHER" id="PTHR33155">
    <property type="entry name" value="FANTASTIC FOUR-LIKE PROTEIN (DUF3049)"/>
    <property type="match status" value="1"/>
</dbReference>
<dbReference type="InterPro" id="IPR021410">
    <property type="entry name" value="FAF"/>
</dbReference>
<keyword evidence="5" id="KW-1185">Reference proteome</keyword>
<evidence type="ECO:0000313" key="4">
    <source>
        <dbReference type="EMBL" id="KAL3626964.1"/>
    </source>
</evidence>
<comment type="caution">
    <text evidence="4">The sequence shown here is derived from an EMBL/GenBank/DDBJ whole genome shotgun (WGS) entry which is preliminary data.</text>
</comment>
<evidence type="ECO:0000313" key="5">
    <source>
        <dbReference type="Proteomes" id="UP001632038"/>
    </source>
</evidence>
<organism evidence="4 5">
    <name type="scientific">Castilleja foliolosa</name>
    <dbReference type="NCBI Taxonomy" id="1961234"/>
    <lineage>
        <taxon>Eukaryota</taxon>
        <taxon>Viridiplantae</taxon>
        <taxon>Streptophyta</taxon>
        <taxon>Embryophyta</taxon>
        <taxon>Tracheophyta</taxon>
        <taxon>Spermatophyta</taxon>
        <taxon>Magnoliopsida</taxon>
        <taxon>eudicotyledons</taxon>
        <taxon>Gunneridae</taxon>
        <taxon>Pentapetalae</taxon>
        <taxon>asterids</taxon>
        <taxon>lamiids</taxon>
        <taxon>Lamiales</taxon>
        <taxon>Orobanchaceae</taxon>
        <taxon>Pedicularideae</taxon>
        <taxon>Castillejinae</taxon>
        <taxon>Castilleja</taxon>
    </lineage>
</organism>
<protein>
    <recommendedName>
        <fullName evidence="3">FAF domain-containing protein</fullName>
    </recommendedName>
</protein>
<dbReference type="Proteomes" id="UP001632038">
    <property type="component" value="Unassembled WGS sequence"/>
</dbReference>
<reference evidence="5" key="1">
    <citation type="journal article" date="2024" name="IScience">
        <title>Strigolactones Initiate the Formation of Haustorium-like Structures in Castilleja.</title>
        <authorList>
            <person name="Buerger M."/>
            <person name="Peterson D."/>
            <person name="Chory J."/>
        </authorList>
    </citation>
    <scope>NUCLEOTIDE SEQUENCE [LARGE SCALE GENOMIC DNA]</scope>
</reference>
<evidence type="ECO:0000256" key="2">
    <source>
        <dbReference type="SAM" id="MobiDB-lite"/>
    </source>
</evidence>
<dbReference type="Pfam" id="PF11250">
    <property type="entry name" value="FAF"/>
    <property type="match status" value="1"/>
</dbReference>
<feature type="domain" description="FAF" evidence="3">
    <location>
        <begin position="182"/>
        <end position="230"/>
    </location>
</feature>
<feature type="region of interest" description="Disordered" evidence="2">
    <location>
        <begin position="175"/>
        <end position="194"/>
    </location>
</feature>